<feature type="domain" description="SWIM-type" evidence="8">
    <location>
        <begin position="541"/>
        <end position="577"/>
    </location>
</feature>
<dbReference type="eggNOG" id="ENOG502QSAM">
    <property type="taxonomic scope" value="Eukaryota"/>
</dbReference>
<comment type="subcellular location">
    <subcellularLocation>
        <location evidence="6">Nucleus</location>
    </subcellularLocation>
</comment>
<protein>
    <recommendedName>
        <fullName evidence="6">Protein FAR1-RELATED SEQUENCE</fullName>
    </recommendedName>
</protein>
<dbReference type="PROSITE" id="PS50966">
    <property type="entry name" value="ZF_SWIM"/>
    <property type="match status" value="1"/>
</dbReference>
<evidence type="ECO:0000256" key="4">
    <source>
        <dbReference type="ARBA" id="ARBA00022833"/>
    </source>
</evidence>
<evidence type="ECO:0000256" key="5">
    <source>
        <dbReference type="PROSITE-ProRule" id="PRU00325"/>
    </source>
</evidence>
<comment type="similarity">
    <text evidence="1 6">Belongs to the FHY3/FAR1 family.</text>
</comment>
<evidence type="ECO:0000256" key="2">
    <source>
        <dbReference type="ARBA" id="ARBA00022723"/>
    </source>
</evidence>
<evidence type="ECO:0000256" key="1">
    <source>
        <dbReference type="ARBA" id="ARBA00005889"/>
    </source>
</evidence>
<evidence type="ECO:0000313" key="10">
    <source>
        <dbReference type="RefSeq" id="XP_008464680.2"/>
    </source>
</evidence>
<dbReference type="GeneID" id="103502505"/>
<dbReference type="AlphaFoldDB" id="A0A1S3CM12"/>
<organism evidence="9 10">
    <name type="scientific">Cucumis melo</name>
    <name type="common">Muskmelon</name>
    <dbReference type="NCBI Taxonomy" id="3656"/>
    <lineage>
        <taxon>Eukaryota</taxon>
        <taxon>Viridiplantae</taxon>
        <taxon>Streptophyta</taxon>
        <taxon>Embryophyta</taxon>
        <taxon>Tracheophyta</taxon>
        <taxon>Spermatophyta</taxon>
        <taxon>Magnoliopsida</taxon>
        <taxon>eudicotyledons</taxon>
        <taxon>Gunneridae</taxon>
        <taxon>Pentapetalae</taxon>
        <taxon>rosids</taxon>
        <taxon>fabids</taxon>
        <taxon>Cucurbitales</taxon>
        <taxon>Cucurbitaceae</taxon>
        <taxon>Benincaseae</taxon>
        <taxon>Cucumis</taxon>
    </lineage>
</organism>
<feature type="region of interest" description="Disordered" evidence="7">
    <location>
        <begin position="22"/>
        <end position="60"/>
    </location>
</feature>
<dbReference type="InterPro" id="IPR006564">
    <property type="entry name" value="Znf_PMZ"/>
</dbReference>
<dbReference type="SMART" id="SM00575">
    <property type="entry name" value="ZnF_PMZ"/>
    <property type="match status" value="1"/>
</dbReference>
<evidence type="ECO:0000256" key="3">
    <source>
        <dbReference type="ARBA" id="ARBA00022771"/>
    </source>
</evidence>
<evidence type="ECO:0000256" key="6">
    <source>
        <dbReference type="RuleBase" id="RU367018"/>
    </source>
</evidence>
<dbReference type="KEGG" id="cmo:103502505"/>
<reference evidence="10 11" key="1">
    <citation type="submission" date="2025-05" db="UniProtKB">
        <authorList>
            <consortium name="RefSeq"/>
        </authorList>
    </citation>
    <scope>IDENTIFICATION</scope>
    <source>
        <tissue evidence="10 11">Stem</tissue>
    </source>
</reference>
<dbReference type="RefSeq" id="XP_050943965.1">
    <property type="nucleotide sequence ID" value="XM_051088008.1"/>
</dbReference>
<keyword evidence="3 5" id="KW-0863">Zinc-finger</keyword>
<evidence type="ECO:0000259" key="8">
    <source>
        <dbReference type="PROSITE" id="PS50966"/>
    </source>
</evidence>
<dbReference type="Pfam" id="PF10551">
    <property type="entry name" value="MULE"/>
    <property type="match status" value="1"/>
</dbReference>
<dbReference type="GO" id="GO:0005634">
    <property type="term" value="C:nucleus"/>
    <property type="evidence" value="ECO:0007669"/>
    <property type="project" value="UniProtKB-SubCell"/>
</dbReference>
<feature type="compositionally biased region" description="Polar residues" evidence="7">
    <location>
        <begin position="22"/>
        <end position="32"/>
    </location>
</feature>
<gene>
    <name evidence="10 11" type="primary">LOC103502505</name>
</gene>
<proteinExistence type="inferred from homology"/>
<keyword evidence="9" id="KW-1185">Reference proteome</keyword>
<dbReference type="InterPro" id="IPR004330">
    <property type="entry name" value="FAR1_DNA_bnd_dom"/>
</dbReference>
<dbReference type="GO" id="GO:0008270">
    <property type="term" value="F:zinc ion binding"/>
    <property type="evidence" value="ECO:0007669"/>
    <property type="project" value="UniProtKB-UniRule"/>
</dbReference>
<sequence>MDIDLELPSSDHERLDIIQSQNDGMNVGQANGQGKYENSLGRDEHHEEMSVPNAKRSSGEDRMDIINVETDIRMGPFEPKNGLEFESKEEAYSFYREYARSVGFGITIKASRRSKKSGKFIDIKIACSRFGSKRESTTTVNPRPCMKTGCNASMHIKKREDGKWFVHGFTREHNHEICPDDFHHAMKGRNKKPDIAISEKKGLLLALDEGDVLLMLEHFMHMQEKNPNFFYAIHFNQEKQLRNVLWVDAKARNDYQNFSDVIFFDTYYLTNGYKVPFVPIVGVNHHFQYILFGGALIGDMATSTFIWLMKTWLKAVGGRAPRVVLTDQELSLKESVSDVFPNAVHLFSLWHILRRVPEKLGRTINQNGGFIETLNKCIYGSWTDKEFEKRWWEMIDKFQIREDEWLQLLFDDRKKWVPTYVKNYFLAGMSTLERSGSVISFYDKYICKETSFKEFNEHSEIFFKDMLELEANADFETRHQEPILKSLSTFEKQMATIYTTTMFKKFQLQILGAASCQVQKQTEDGATVMYQIHDLEEHQVFLVAWNKTEMDICCLCRSFEYQGILCRHAILVLQILGLTSIPHKYILRRWTRSAKIRISESSNRLHYRVQRFNSLCKHAIKLGELGSLSQETYDIASEAFEEVLRQCAFANNSTKSFAETNTLGSVGFVDEEENHGEYMAKSSGKRHMSKKGKAIKQARYKSSEMEVDSGAAALDCFHGSLPGSGQSNTNSPFCVGPEDYYSHQAMHNLLMLVHVVKDKLYLPVHVVTDKLCSPKDSLFEGTKCTRGRFEVEDHLQDVVCHWLCVFLNDYISDFGLSFCEDVVLVVIGTA</sequence>
<dbReference type="InterPro" id="IPR018289">
    <property type="entry name" value="MULE_transposase_dom"/>
</dbReference>
<dbReference type="Pfam" id="PF04434">
    <property type="entry name" value="SWIM"/>
    <property type="match status" value="1"/>
</dbReference>
<evidence type="ECO:0000313" key="9">
    <source>
        <dbReference type="Proteomes" id="UP001652600"/>
    </source>
</evidence>
<dbReference type="Pfam" id="PF03101">
    <property type="entry name" value="FAR1"/>
    <property type="match status" value="1"/>
</dbReference>
<keyword evidence="2 6" id="KW-0479">Metal-binding</keyword>
<evidence type="ECO:0000313" key="11">
    <source>
        <dbReference type="RefSeq" id="XP_050943965.1"/>
    </source>
</evidence>
<dbReference type="GO" id="GO:0006355">
    <property type="term" value="P:regulation of DNA-templated transcription"/>
    <property type="evidence" value="ECO:0007669"/>
    <property type="project" value="UniProtKB-UniRule"/>
</dbReference>
<name>A0A1S3CM12_CUCME</name>
<dbReference type="PANTHER" id="PTHR31669:SF280">
    <property type="entry name" value="PROTEIN FAR1-RELATED SEQUENCE 2"/>
    <property type="match status" value="1"/>
</dbReference>
<accession>A0A1S3CM12</accession>
<dbReference type="InterPro" id="IPR007527">
    <property type="entry name" value="Znf_SWIM"/>
</dbReference>
<dbReference type="InterPro" id="IPR031052">
    <property type="entry name" value="FHY3/FAR1"/>
</dbReference>
<feature type="compositionally biased region" description="Basic and acidic residues" evidence="7">
    <location>
        <begin position="40"/>
        <end position="49"/>
    </location>
</feature>
<evidence type="ECO:0000256" key="7">
    <source>
        <dbReference type="SAM" id="MobiDB-lite"/>
    </source>
</evidence>
<dbReference type="Proteomes" id="UP001652600">
    <property type="component" value="Chromosome 7"/>
</dbReference>
<comment type="function">
    <text evidence="6">Putative transcription activator involved in regulating light control of development.</text>
</comment>
<keyword evidence="6" id="KW-0539">Nucleus</keyword>
<keyword evidence="4 6" id="KW-0862">Zinc</keyword>
<dbReference type="RefSeq" id="XP_008464680.2">
    <property type="nucleotide sequence ID" value="XM_008466458.3"/>
</dbReference>
<dbReference type="PANTHER" id="PTHR31669">
    <property type="entry name" value="PROTEIN FAR1-RELATED SEQUENCE 10-RELATED"/>
    <property type="match status" value="1"/>
</dbReference>